<reference evidence="1" key="1">
    <citation type="journal article" date="2014" name="Front. Microbiol.">
        <title>High frequency of phylogenetically diverse reductive dehalogenase-homologous genes in deep subseafloor sedimentary metagenomes.</title>
        <authorList>
            <person name="Kawai M."/>
            <person name="Futagami T."/>
            <person name="Toyoda A."/>
            <person name="Takaki Y."/>
            <person name="Nishi S."/>
            <person name="Hori S."/>
            <person name="Arai W."/>
            <person name="Tsubouchi T."/>
            <person name="Morono Y."/>
            <person name="Uchiyama I."/>
            <person name="Ito T."/>
            <person name="Fujiyama A."/>
            <person name="Inagaki F."/>
            <person name="Takami H."/>
        </authorList>
    </citation>
    <scope>NUCLEOTIDE SEQUENCE</scope>
    <source>
        <strain evidence="1">Expedition CK06-06</strain>
    </source>
</reference>
<evidence type="ECO:0000313" key="1">
    <source>
        <dbReference type="EMBL" id="GAH87006.1"/>
    </source>
</evidence>
<accession>X1IX54</accession>
<organism evidence="1">
    <name type="scientific">marine sediment metagenome</name>
    <dbReference type="NCBI Taxonomy" id="412755"/>
    <lineage>
        <taxon>unclassified sequences</taxon>
        <taxon>metagenomes</taxon>
        <taxon>ecological metagenomes</taxon>
    </lineage>
</organism>
<name>X1IX54_9ZZZZ</name>
<sequence>MNDRDRFDRVFKKSIEYLDSVSALELMNDAQSLGKDIQRDIAHYHLPGLVIIGVLMDEMLSIHSVSESLATERAIMKMGDELKRYLDKNFMKKEKIQENR</sequence>
<gene>
    <name evidence="1" type="ORF">S03H2_65476</name>
</gene>
<proteinExistence type="predicted"/>
<dbReference type="AlphaFoldDB" id="X1IX54"/>
<comment type="caution">
    <text evidence="1">The sequence shown here is derived from an EMBL/GenBank/DDBJ whole genome shotgun (WGS) entry which is preliminary data.</text>
</comment>
<protein>
    <submittedName>
        <fullName evidence="1">Uncharacterized protein</fullName>
    </submittedName>
</protein>
<dbReference type="EMBL" id="BARU01042633">
    <property type="protein sequence ID" value="GAH87006.1"/>
    <property type="molecule type" value="Genomic_DNA"/>
</dbReference>